<evidence type="ECO:0000313" key="9">
    <source>
        <dbReference type="Proteomes" id="UP000823641"/>
    </source>
</evidence>
<dbReference type="GO" id="GO:0046872">
    <property type="term" value="F:metal ion binding"/>
    <property type="evidence" value="ECO:0007669"/>
    <property type="project" value="UniProtKB-KW"/>
</dbReference>
<evidence type="ECO:0000256" key="1">
    <source>
        <dbReference type="ARBA" id="ARBA00001966"/>
    </source>
</evidence>
<dbReference type="EMBL" id="JADIMG010000036">
    <property type="protein sequence ID" value="MBO8459420.1"/>
    <property type="molecule type" value="Genomic_DNA"/>
</dbReference>
<evidence type="ECO:0000256" key="2">
    <source>
        <dbReference type="ARBA" id="ARBA00022485"/>
    </source>
</evidence>
<dbReference type="SUPFAM" id="SSF102114">
    <property type="entry name" value="Radical SAM enzymes"/>
    <property type="match status" value="1"/>
</dbReference>
<dbReference type="Proteomes" id="UP000823641">
    <property type="component" value="Unassembled WGS sequence"/>
</dbReference>
<keyword evidence="2" id="KW-0004">4Fe-4S</keyword>
<dbReference type="InterPro" id="IPR058240">
    <property type="entry name" value="rSAM_sf"/>
</dbReference>
<dbReference type="CDD" id="cd01335">
    <property type="entry name" value="Radical_SAM"/>
    <property type="match status" value="1"/>
</dbReference>
<dbReference type="GO" id="GO:0003824">
    <property type="term" value="F:catalytic activity"/>
    <property type="evidence" value="ECO:0007669"/>
    <property type="project" value="InterPro"/>
</dbReference>
<evidence type="ECO:0000256" key="5">
    <source>
        <dbReference type="ARBA" id="ARBA00023004"/>
    </source>
</evidence>
<comment type="caution">
    <text evidence="8">The sequence shown here is derived from an EMBL/GenBank/DDBJ whole genome shotgun (WGS) entry which is preliminary data.</text>
</comment>
<keyword evidence="3" id="KW-0949">S-adenosyl-L-methionine</keyword>
<proteinExistence type="predicted"/>
<dbReference type="InterPro" id="IPR040084">
    <property type="entry name" value="GTPase_Obg"/>
</dbReference>
<dbReference type="InterPro" id="IPR013785">
    <property type="entry name" value="Aldolase_TIM"/>
</dbReference>
<evidence type="ECO:0000259" key="7">
    <source>
        <dbReference type="Pfam" id="PF04055"/>
    </source>
</evidence>
<dbReference type="InterPro" id="IPR007197">
    <property type="entry name" value="rSAM"/>
</dbReference>
<evidence type="ECO:0000256" key="4">
    <source>
        <dbReference type="ARBA" id="ARBA00022723"/>
    </source>
</evidence>
<reference evidence="8" key="2">
    <citation type="journal article" date="2021" name="PeerJ">
        <title>Extensive microbial diversity within the chicken gut microbiome revealed by metagenomics and culture.</title>
        <authorList>
            <person name="Gilroy R."/>
            <person name="Ravi A."/>
            <person name="Getino M."/>
            <person name="Pursley I."/>
            <person name="Horton D.L."/>
            <person name="Alikhan N.F."/>
            <person name="Baker D."/>
            <person name="Gharbi K."/>
            <person name="Hall N."/>
            <person name="Watson M."/>
            <person name="Adriaenssens E.M."/>
            <person name="Foster-Nyarko E."/>
            <person name="Jarju S."/>
            <person name="Secka A."/>
            <person name="Antonio M."/>
            <person name="Oren A."/>
            <person name="Chaudhuri R.R."/>
            <person name="La Ragione R."/>
            <person name="Hildebrand F."/>
            <person name="Pallen M.J."/>
        </authorList>
    </citation>
    <scope>NUCLEOTIDE SEQUENCE</scope>
    <source>
        <strain evidence="8">G3-3990</strain>
    </source>
</reference>
<comment type="cofactor">
    <cofactor evidence="1">
        <name>[4Fe-4S] cluster</name>
        <dbReference type="ChEBI" id="CHEBI:49883"/>
    </cofactor>
</comment>
<keyword evidence="6" id="KW-0411">Iron-sulfur</keyword>
<keyword evidence="4" id="KW-0479">Metal-binding</keyword>
<organism evidence="8 9">
    <name type="scientific">Candidatus Gallipaludibacter merdavium</name>
    <dbReference type="NCBI Taxonomy" id="2840839"/>
    <lineage>
        <taxon>Bacteria</taxon>
        <taxon>Pseudomonadati</taxon>
        <taxon>Bacteroidota</taxon>
        <taxon>Bacteroidia</taxon>
        <taxon>Bacteroidales</taxon>
        <taxon>Candidatus Gallipaludibacter</taxon>
    </lineage>
</organism>
<dbReference type="SFLD" id="SFLDG01083">
    <property type="entry name" value="Uncharacterised_Radical_SAM_Su"/>
    <property type="match status" value="1"/>
</dbReference>
<dbReference type="GO" id="GO:0051539">
    <property type="term" value="F:4 iron, 4 sulfur cluster binding"/>
    <property type="evidence" value="ECO:0007669"/>
    <property type="project" value="UniProtKB-KW"/>
</dbReference>
<dbReference type="Pfam" id="PF04055">
    <property type="entry name" value="Radical_SAM"/>
    <property type="match status" value="1"/>
</dbReference>
<feature type="domain" description="Radical SAM core" evidence="7">
    <location>
        <begin position="30"/>
        <end position="136"/>
    </location>
</feature>
<keyword evidence="5" id="KW-0408">Iron</keyword>
<evidence type="ECO:0000256" key="3">
    <source>
        <dbReference type="ARBA" id="ARBA00022691"/>
    </source>
</evidence>
<gene>
    <name evidence="8" type="ORF">IAA73_03695</name>
</gene>
<dbReference type="AlphaFoldDB" id="A0A9D9HSZ6"/>
<dbReference type="Gene3D" id="3.20.20.70">
    <property type="entry name" value="Aldolase class I"/>
    <property type="match status" value="1"/>
</dbReference>
<accession>A0A9D9HSZ6</accession>
<evidence type="ECO:0000256" key="6">
    <source>
        <dbReference type="ARBA" id="ARBA00023014"/>
    </source>
</evidence>
<name>A0A9D9HSZ6_9BACT</name>
<sequence>MLFSEIVYGPIHSRRLGCSLGINLMPLNGKICSFNCVYCECGFNTQGKYTLPKREDVAHALQIKLEELHKQGITPDVFTFSGNGEPTMHPEFEGIIEDTCQLRDQYFPSAKISVLSNSTQLGKDSVVRGLMKADNRILKFDSAFNATMKLIDQPVNENYSVEWLTERLCSFKGDLIVQTIFLRGEHDGKTIDNTTPQEVDAWVNALKTIQPKQVMIYAIDRATPVKTLEKIGKEELEQIADKARNAGFTVSVAG</sequence>
<evidence type="ECO:0000313" key="8">
    <source>
        <dbReference type="EMBL" id="MBO8459420.1"/>
    </source>
</evidence>
<dbReference type="SFLD" id="SFLDS00029">
    <property type="entry name" value="Radical_SAM"/>
    <property type="match status" value="1"/>
</dbReference>
<protein>
    <submittedName>
        <fullName evidence="8">Radical SAM protein</fullName>
    </submittedName>
</protein>
<dbReference type="PANTHER" id="PTHR43787">
    <property type="entry name" value="FEMO COFACTOR BIOSYNTHESIS PROTEIN NIFB-RELATED"/>
    <property type="match status" value="1"/>
</dbReference>
<dbReference type="PANTHER" id="PTHR43787:SF11">
    <property type="entry name" value="UPF0026 PROTEIN SLR1464"/>
    <property type="match status" value="1"/>
</dbReference>
<reference evidence="8" key="1">
    <citation type="submission" date="2020-10" db="EMBL/GenBank/DDBJ databases">
        <authorList>
            <person name="Gilroy R."/>
        </authorList>
    </citation>
    <scope>NUCLEOTIDE SEQUENCE</scope>
    <source>
        <strain evidence="8">G3-3990</strain>
    </source>
</reference>